<dbReference type="PANTHER" id="PTHR12825:SF0">
    <property type="entry name" value="VESICLE TRANSPORT PROTEIN SEC20"/>
    <property type="match status" value="1"/>
</dbReference>
<evidence type="ECO:0000256" key="8">
    <source>
        <dbReference type="ARBA" id="ARBA00023136"/>
    </source>
</evidence>
<keyword evidence="6 10" id="KW-1133">Transmembrane helix</keyword>
<dbReference type="PANTHER" id="PTHR12825">
    <property type="entry name" value="BNIP1-RELATED"/>
    <property type="match status" value="1"/>
</dbReference>
<evidence type="ECO:0000256" key="4">
    <source>
        <dbReference type="ARBA" id="ARBA00022824"/>
    </source>
</evidence>
<reference evidence="12 13" key="1">
    <citation type="submission" date="2024-02" db="EMBL/GenBank/DDBJ databases">
        <title>Chromosome-scale genome assembly of the rough periwinkle Littorina saxatilis.</title>
        <authorList>
            <person name="De Jode A."/>
            <person name="Faria R."/>
            <person name="Formenti G."/>
            <person name="Sims Y."/>
            <person name="Smith T.P."/>
            <person name="Tracey A."/>
            <person name="Wood J.M.D."/>
            <person name="Zagrodzka Z.B."/>
            <person name="Johannesson K."/>
            <person name="Butlin R.K."/>
            <person name="Leder E.H."/>
        </authorList>
    </citation>
    <scope>NUCLEOTIDE SEQUENCE [LARGE SCALE GENOMIC DNA]</scope>
    <source>
        <strain evidence="12">Snail1</strain>
        <tissue evidence="12">Muscle</tissue>
    </source>
</reference>
<protein>
    <recommendedName>
        <fullName evidence="11">Sec20 C-terminal domain-containing protein</fullName>
    </recommendedName>
</protein>
<keyword evidence="8 10" id="KW-0472">Membrane</keyword>
<evidence type="ECO:0000256" key="7">
    <source>
        <dbReference type="ARBA" id="ARBA00023054"/>
    </source>
</evidence>
<gene>
    <name evidence="12" type="ORF">V1264_013544</name>
</gene>
<keyword evidence="7" id="KW-0175">Coiled coil</keyword>
<keyword evidence="5" id="KW-0931">ER-Golgi transport</keyword>
<keyword evidence="3 10" id="KW-0812">Transmembrane</keyword>
<feature type="transmembrane region" description="Helical" evidence="10">
    <location>
        <begin position="203"/>
        <end position="220"/>
    </location>
</feature>
<name>A0AAN9BQK7_9CAEN</name>
<evidence type="ECO:0000256" key="2">
    <source>
        <dbReference type="ARBA" id="ARBA00022448"/>
    </source>
</evidence>
<accession>A0AAN9BQK7</accession>
<proteinExistence type="inferred from homology"/>
<evidence type="ECO:0000256" key="9">
    <source>
        <dbReference type="ARBA" id="ARBA00037934"/>
    </source>
</evidence>
<evidence type="ECO:0000256" key="10">
    <source>
        <dbReference type="SAM" id="Phobius"/>
    </source>
</evidence>
<dbReference type="Proteomes" id="UP001374579">
    <property type="component" value="Unassembled WGS sequence"/>
</dbReference>
<dbReference type="InterPro" id="IPR056173">
    <property type="entry name" value="Sec20_C"/>
</dbReference>
<feature type="domain" description="Sec20 C-terminal" evidence="11">
    <location>
        <begin position="136"/>
        <end position="224"/>
    </location>
</feature>
<evidence type="ECO:0000256" key="3">
    <source>
        <dbReference type="ARBA" id="ARBA00022692"/>
    </source>
</evidence>
<dbReference type="AlphaFoldDB" id="A0AAN9BQK7"/>
<dbReference type="GO" id="GO:0006890">
    <property type="term" value="P:retrograde vesicle-mediated transport, Golgi to endoplasmic reticulum"/>
    <property type="evidence" value="ECO:0007669"/>
    <property type="project" value="InterPro"/>
</dbReference>
<dbReference type="GO" id="GO:0031201">
    <property type="term" value="C:SNARE complex"/>
    <property type="evidence" value="ECO:0007669"/>
    <property type="project" value="TreeGrafter"/>
</dbReference>
<dbReference type="GO" id="GO:0005789">
    <property type="term" value="C:endoplasmic reticulum membrane"/>
    <property type="evidence" value="ECO:0007669"/>
    <property type="project" value="UniProtKB-SubCell"/>
</dbReference>
<evidence type="ECO:0000313" key="12">
    <source>
        <dbReference type="EMBL" id="KAK7109514.1"/>
    </source>
</evidence>
<dbReference type="EMBL" id="JBAMIC010000003">
    <property type="protein sequence ID" value="KAK7109514.1"/>
    <property type="molecule type" value="Genomic_DNA"/>
</dbReference>
<dbReference type="InterPro" id="IPR005606">
    <property type="entry name" value="Sec20"/>
</dbReference>
<organism evidence="12 13">
    <name type="scientific">Littorina saxatilis</name>
    <dbReference type="NCBI Taxonomy" id="31220"/>
    <lineage>
        <taxon>Eukaryota</taxon>
        <taxon>Metazoa</taxon>
        <taxon>Spiralia</taxon>
        <taxon>Lophotrochozoa</taxon>
        <taxon>Mollusca</taxon>
        <taxon>Gastropoda</taxon>
        <taxon>Caenogastropoda</taxon>
        <taxon>Littorinimorpha</taxon>
        <taxon>Littorinoidea</taxon>
        <taxon>Littorinidae</taxon>
        <taxon>Littorina</taxon>
    </lineage>
</organism>
<comment type="subcellular location">
    <subcellularLocation>
        <location evidence="1">Endoplasmic reticulum membrane</location>
        <topology evidence="1">Single-pass type IV membrane protein</topology>
    </subcellularLocation>
</comment>
<evidence type="ECO:0000256" key="6">
    <source>
        <dbReference type="ARBA" id="ARBA00022989"/>
    </source>
</evidence>
<sequence length="227" mass="25500">MAAEDIHVRLCLQDIIKLDLEAKALIQDIRDHADTAEVLEDLSGQAREKFNKLRAKIDDLARLGHEQDTTADKEAILTNVKTLKQTLSGTLTSLRQANLATQLTIERKTKEQLLDGGTQVRHRGQGNKETLAKMAGDITESLLSLNRTMASQVQHSETTMTSLVNSSSSVGEIQDEFQHMGGHIQHSHRLLTKYGRREFTDKLLIFLALVLFFGTVLYIVKKRIWPS</sequence>
<dbReference type="GO" id="GO:0005484">
    <property type="term" value="F:SNAP receptor activity"/>
    <property type="evidence" value="ECO:0007669"/>
    <property type="project" value="InterPro"/>
</dbReference>
<keyword evidence="13" id="KW-1185">Reference proteome</keyword>
<comment type="caution">
    <text evidence="12">The sequence shown here is derived from an EMBL/GenBank/DDBJ whole genome shotgun (WGS) entry which is preliminary data.</text>
</comment>
<comment type="similarity">
    <text evidence="9">Belongs to the SEC20 family.</text>
</comment>
<dbReference type="CDD" id="cd15865">
    <property type="entry name" value="SNARE_SEC20"/>
    <property type="match status" value="1"/>
</dbReference>
<evidence type="ECO:0000256" key="5">
    <source>
        <dbReference type="ARBA" id="ARBA00022892"/>
    </source>
</evidence>
<keyword evidence="2" id="KW-0813">Transport</keyword>
<evidence type="ECO:0000256" key="1">
    <source>
        <dbReference type="ARBA" id="ARBA00004163"/>
    </source>
</evidence>
<keyword evidence="4" id="KW-0256">Endoplasmic reticulum</keyword>
<evidence type="ECO:0000313" key="13">
    <source>
        <dbReference type="Proteomes" id="UP001374579"/>
    </source>
</evidence>
<evidence type="ECO:0000259" key="11">
    <source>
        <dbReference type="Pfam" id="PF03908"/>
    </source>
</evidence>
<dbReference type="Pfam" id="PF03908">
    <property type="entry name" value="Sec20"/>
    <property type="match status" value="1"/>
</dbReference>